<dbReference type="SMART" id="SM00320">
    <property type="entry name" value="WD40"/>
    <property type="match status" value="3"/>
</dbReference>
<dbReference type="PANTHER" id="PTHR10253">
    <property type="entry name" value="POLYCOMB PROTEIN"/>
    <property type="match status" value="1"/>
</dbReference>
<evidence type="ECO:0000256" key="5">
    <source>
        <dbReference type="ARBA" id="ARBA00023163"/>
    </source>
</evidence>
<dbReference type="InterPro" id="IPR015943">
    <property type="entry name" value="WD40/YVTN_repeat-like_dom_sf"/>
</dbReference>
<evidence type="ECO:0000256" key="3">
    <source>
        <dbReference type="ARBA" id="ARBA00022737"/>
    </source>
</evidence>
<keyword evidence="4" id="KW-0805">Transcription regulation</keyword>
<dbReference type="AlphaFoldDB" id="A0A8H6VNR5"/>
<keyword evidence="5" id="KW-0804">Transcription</keyword>
<dbReference type="InterPro" id="IPR001680">
    <property type="entry name" value="WD40_rpt"/>
</dbReference>
<accession>A0A8H6VNR5</accession>
<evidence type="ECO:0000313" key="8">
    <source>
        <dbReference type="EMBL" id="KAF7198625.1"/>
    </source>
</evidence>
<protein>
    <submittedName>
        <fullName evidence="8">Polycomb protein esc</fullName>
    </submittedName>
</protein>
<dbReference type="EMBL" id="JABCIY010000001">
    <property type="protein sequence ID" value="KAF7198625.1"/>
    <property type="molecule type" value="Genomic_DNA"/>
</dbReference>
<organism evidence="8 9">
    <name type="scientific">Pseudocercospora fuligena</name>
    <dbReference type="NCBI Taxonomy" id="685502"/>
    <lineage>
        <taxon>Eukaryota</taxon>
        <taxon>Fungi</taxon>
        <taxon>Dikarya</taxon>
        <taxon>Ascomycota</taxon>
        <taxon>Pezizomycotina</taxon>
        <taxon>Dothideomycetes</taxon>
        <taxon>Dothideomycetidae</taxon>
        <taxon>Mycosphaerellales</taxon>
        <taxon>Mycosphaerellaceae</taxon>
        <taxon>Pseudocercospora</taxon>
    </lineage>
</organism>
<dbReference type="OrthoDB" id="7318948at2759"/>
<feature type="region of interest" description="Disordered" evidence="7">
    <location>
        <begin position="357"/>
        <end position="408"/>
    </location>
</feature>
<feature type="region of interest" description="Disordered" evidence="7">
    <location>
        <begin position="277"/>
        <end position="296"/>
    </location>
</feature>
<feature type="repeat" description="WD" evidence="6">
    <location>
        <begin position="117"/>
        <end position="151"/>
    </location>
</feature>
<dbReference type="SUPFAM" id="SSF50978">
    <property type="entry name" value="WD40 repeat-like"/>
    <property type="match status" value="1"/>
</dbReference>
<keyword evidence="2 6" id="KW-0853">WD repeat</keyword>
<gene>
    <name evidence="8" type="ORF">HII31_00364</name>
</gene>
<evidence type="ECO:0000256" key="4">
    <source>
        <dbReference type="ARBA" id="ARBA00023015"/>
    </source>
</evidence>
<evidence type="ECO:0000256" key="7">
    <source>
        <dbReference type="SAM" id="MobiDB-lite"/>
    </source>
</evidence>
<evidence type="ECO:0000256" key="6">
    <source>
        <dbReference type="PROSITE-ProRule" id="PRU00221"/>
    </source>
</evidence>
<sequence>MASQTHEVFPKLECCTKWMNDETSFDVKFYPYGTEDDEQIFAFTGYTDTVVCRPKRGADPPFEILKWFRDKDGDCSYNSLVWTKCPETGTPWLCIAGSEPKHIKILSIETGKPVRTLTGHGKGINDLAVSPLSTDLLASCAEDATIRLWSLARRFEKQPCVALFGGAGNRAPILAIHFHPNGKWLLSGGIDTAVCLWAVPGLDGLERAEDSSRASEPLIVYYPQFFSKELHPNYVDCFAFYGDLILSKAARGADSDKKKGGNQNEILLWKIDGFDSDEPPPEDPPIPEPGQQTRSAFSHDEGFRGFRRLLTFKIPHTDRFYHRFGLLHAPNVRPILCMGTQKSQYLFWDMQRLEEGIDPQDRPLPKAKKRGKQRKGTALLGDLQRRSESVAGSSSRGTPEASTTTAAEEREYTLGDAFLPLEAHESVTANTKLSAKTHFATSQIAWSPDATIMVGVGDRGMICMFYRDKSVVRGGMGNED</sequence>
<dbReference type="PROSITE" id="PS50294">
    <property type="entry name" value="WD_REPEATS_REGION"/>
    <property type="match status" value="1"/>
</dbReference>
<comment type="similarity">
    <text evidence="1">Belongs to the WD repeat ESC family.</text>
</comment>
<dbReference type="Pfam" id="PF00400">
    <property type="entry name" value="WD40"/>
    <property type="match status" value="2"/>
</dbReference>
<dbReference type="InterPro" id="IPR051243">
    <property type="entry name" value="PcG_WD-repeat"/>
</dbReference>
<dbReference type="PROSITE" id="PS50082">
    <property type="entry name" value="WD_REPEATS_2"/>
    <property type="match status" value="2"/>
</dbReference>
<dbReference type="Gene3D" id="2.130.10.10">
    <property type="entry name" value="YVTN repeat-like/Quinoprotein amine dehydrogenase"/>
    <property type="match status" value="1"/>
</dbReference>
<name>A0A8H6VNR5_9PEZI</name>
<dbReference type="InterPro" id="IPR036322">
    <property type="entry name" value="WD40_repeat_dom_sf"/>
</dbReference>
<evidence type="ECO:0000256" key="2">
    <source>
        <dbReference type="ARBA" id="ARBA00022574"/>
    </source>
</evidence>
<evidence type="ECO:0000313" key="9">
    <source>
        <dbReference type="Proteomes" id="UP000660729"/>
    </source>
</evidence>
<keyword evidence="9" id="KW-1185">Reference proteome</keyword>
<feature type="repeat" description="WD" evidence="6">
    <location>
        <begin position="166"/>
        <end position="197"/>
    </location>
</feature>
<keyword evidence="3" id="KW-0677">Repeat</keyword>
<proteinExistence type="inferred from homology"/>
<dbReference type="Proteomes" id="UP000660729">
    <property type="component" value="Unassembled WGS sequence"/>
</dbReference>
<feature type="compositionally biased region" description="Basic residues" evidence="7">
    <location>
        <begin position="365"/>
        <end position="375"/>
    </location>
</feature>
<comment type="caution">
    <text evidence="8">The sequence shown here is derived from an EMBL/GenBank/DDBJ whole genome shotgun (WGS) entry which is preliminary data.</text>
</comment>
<evidence type="ECO:0000256" key="1">
    <source>
        <dbReference type="ARBA" id="ARBA00008075"/>
    </source>
</evidence>
<reference evidence="8" key="1">
    <citation type="submission" date="2020-04" db="EMBL/GenBank/DDBJ databases">
        <title>Draft genome resource of the tomato pathogen Pseudocercospora fuligena.</title>
        <authorList>
            <person name="Zaccaron A."/>
        </authorList>
    </citation>
    <scope>NUCLEOTIDE SEQUENCE</scope>
    <source>
        <strain evidence="8">PF001</strain>
    </source>
</reference>